<dbReference type="OrthoDB" id="411823at2759"/>
<dbReference type="AlphaFoldDB" id="A0A4C1UP70"/>
<reference evidence="1 2" key="1">
    <citation type="journal article" date="2019" name="Commun. Biol.">
        <title>The bagworm genome reveals a unique fibroin gene that provides high tensile strength.</title>
        <authorList>
            <person name="Kono N."/>
            <person name="Nakamura H."/>
            <person name="Ohtoshi R."/>
            <person name="Tomita M."/>
            <person name="Numata K."/>
            <person name="Arakawa K."/>
        </authorList>
    </citation>
    <scope>NUCLEOTIDE SEQUENCE [LARGE SCALE GENOMIC DNA]</scope>
</reference>
<protein>
    <submittedName>
        <fullName evidence="1">Uncharacterized protein</fullName>
    </submittedName>
</protein>
<organism evidence="1 2">
    <name type="scientific">Eumeta variegata</name>
    <name type="common">Bagworm moth</name>
    <name type="synonym">Eumeta japonica</name>
    <dbReference type="NCBI Taxonomy" id="151549"/>
    <lineage>
        <taxon>Eukaryota</taxon>
        <taxon>Metazoa</taxon>
        <taxon>Ecdysozoa</taxon>
        <taxon>Arthropoda</taxon>
        <taxon>Hexapoda</taxon>
        <taxon>Insecta</taxon>
        <taxon>Pterygota</taxon>
        <taxon>Neoptera</taxon>
        <taxon>Endopterygota</taxon>
        <taxon>Lepidoptera</taxon>
        <taxon>Glossata</taxon>
        <taxon>Ditrysia</taxon>
        <taxon>Tineoidea</taxon>
        <taxon>Psychidae</taxon>
        <taxon>Oiketicinae</taxon>
        <taxon>Eumeta</taxon>
    </lineage>
</organism>
<name>A0A4C1UP70_EUMVA</name>
<evidence type="ECO:0000313" key="2">
    <source>
        <dbReference type="Proteomes" id="UP000299102"/>
    </source>
</evidence>
<sequence>MLLSLTGTSVPGYQKMEMTSQMAQTLTEHGGFAQYLHRFKSKDSPYCVCDPAKIQDMLHVLKECTMFLRERGMMETEIGVIIGRRDFPTIMEHGKIREKIIRLCDMVVK</sequence>
<evidence type="ECO:0000313" key="1">
    <source>
        <dbReference type="EMBL" id="GBP28238.1"/>
    </source>
</evidence>
<proteinExistence type="predicted"/>
<accession>A0A4C1UP70</accession>
<gene>
    <name evidence="1" type="ORF">EVAR_19086_1</name>
</gene>
<dbReference type="EMBL" id="BGZK01000204">
    <property type="protein sequence ID" value="GBP28238.1"/>
    <property type="molecule type" value="Genomic_DNA"/>
</dbReference>
<dbReference type="Proteomes" id="UP000299102">
    <property type="component" value="Unassembled WGS sequence"/>
</dbReference>
<comment type="caution">
    <text evidence="1">The sequence shown here is derived from an EMBL/GenBank/DDBJ whole genome shotgun (WGS) entry which is preliminary data.</text>
</comment>
<keyword evidence="2" id="KW-1185">Reference proteome</keyword>